<name>A0AAJ4A3P8_9BACT</name>
<reference evidence="3" key="1">
    <citation type="submission" date="2019-06" db="EMBL/GenBank/DDBJ databases">
        <title>Sulfurimonas gotlandica sp. nov., a chemoautotrophic and psychrotolerant epsilonproteobacterium isolated from a pelagic redoxcline, and an emended description of the genus Sulfurimonas.</title>
        <authorList>
            <person name="Wang S."/>
            <person name="Jiang L."/>
            <person name="Shao Z."/>
        </authorList>
    </citation>
    <scope>NUCLEOTIDE SEQUENCE [LARGE SCALE GENOMIC DNA]</scope>
    <source>
        <strain evidence="3">1-1N</strain>
    </source>
</reference>
<dbReference type="Pfam" id="PF13590">
    <property type="entry name" value="DUF4136"/>
    <property type="match status" value="1"/>
</dbReference>
<accession>A0AAJ4A3P8</accession>
<dbReference type="AlphaFoldDB" id="A0AAJ4A3P8"/>
<sequence length="177" mass="20306">MFKYIIPFLLLFIVGCATKKPDIDYDPAFQINTLSTFSVVYNAEQSYDTLNDERIREAIVNEMELKGYLGTAKERADFHIDFKSSIKEDVPSNVGVGFGVGTFTRSMGFSMSTANQIIFTDEETILINMIDPNTKKTFWSTSITQDKKDFKSPQERTDYYNEIVTIMLKEFPPRLVD</sequence>
<dbReference type="EMBL" id="CP041166">
    <property type="protein sequence ID" value="QFR43307.1"/>
    <property type="molecule type" value="Genomic_DNA"/>
</dbReference>
<dbReference type="RefSeq" id="WP_152299370.1">
    <property type="nucleotide sequence ID" value="NZ_CP041166.1"/>
</dbReference>
<evidence type="ECO:0000313" key="3">
    <source>
        <dbReference type="Proteomes" id="UP000326061"/>
    </source>
</evidence>
<organism evidence="2 3">
    <name type="scientific">Sulfurimonas xiamenensis</name>
    <dbReference type="NCBI Taxonomy" id="2590021"/>
    <lineage>
        <taxon>Bacteria</taxon>
        <taxon>Pseudomonadati</taxon>
        <taxon>Campylobacterota</taxon>
        <taxon>Epsilonproteobacteria</taxon>
        <taxon>Campylobacterales</taxon>
        <taxon>Sulfurimonadaceae</taxon>
        <taxon>Sulfurimonas</taxon>
    </lineage>
</organism>
<proteinExistence type="predicted"/>
<protein>
    <submittedName>
        <fullName evidence="2">DUF4136 domain-containing protein</fullName>
    </submittedName>
</protein>
<dbReference type="Proteomes" id="UP000326061">
    <property type="component" value="Chromosome"/>
</dbReference>
<dbReference type="PROSITE" id="PS51257">
    <property type="entry name" value="PROKAR_LIPOPROTEIN"/>
    <property type="match status" value="1"/>
</dbReference>
<keyword evidence="3" id="KW-1185">Reference proteome</keyword>
<feature type="domain" description="DUF4136" evidence="1">
    <location>
        <begin position="23"/>
        <end position="173"/>
    </location>
</feature>
<dbReference type="KEGG" id="suln:FJR47_05090"/>
<evidence type="ECO:0000259" key="1">
    <source>
        <dbReference type="Pfam" id="PF13590"/>
    </source>
</evidence>
<evidence type="ECO:0000313" key="2">
    <source>
        <dbReference type="EMBL" id="QFR43307.1"/>
    </source>
</evidence>
<dbReference type="Gene3D" id="3.30.160.670">
    <property type="match status" value="1"/>
</dbReference>
<gene>
    <name evidence="2" type="ORF">FJR47_05090</name>
</gene>
<dbReference type="InterPro" id="IPR025411">
    <property type="entry name" value="DUF4136"/>
</dbReference>